<dbReference type="Proteomes" id="UP000185161">
    <property type="component" value="Chromosome"/>
</dbReference>
<sequence length="306" mass="32915">MAMDFRVLRYFMACVENKTMHAAAAAVHVSQPALSKAINGLEAELGVLLLDRRPRGVEPTRFGEVLFRYAKMIDSDLRRAVAEIDAMRGLTRGTIVIGVIPTMSAVMGEVARQVMEVLPGLRLKLKIAFSAELTAALLDGELDTALLLLPADSGPLGLGFEPLVQTGPRLAVRPEHPLAGRTDLSLSDLAGYPWLIPDYPPSHREIINRAFLDAGMPPPQSAIDVSTVILFDTVVQNTDLITVVPATLLSARKSNLTALDVDLSFPPEQVGLAYRQHSSLLPGARAVMQLVRDACASLPGAIVSAR</sequence>
<proteinExistence type="inferred from homology"/>
<evidence type="ECO:0000313" key="7">
    <source>
        <dbReference type="EMBL" id="RSV00675.1"/>
    </source>
</evidence>
<dbReference type="PRINTS" id="PR00039">
    <property type="entry name" value="HTHLYSR"/>
</dbReference>
<evidence type="ECO:0000256" key="3">
    <source>
        <dbReference type="ARBA" id="ARBA00023125"/>
    </source>
</evidence>
<evidence type="ECO:0000313" key="9">
    <source>
        <dbReference type="Proteomes" id="UP000286681"/>
    </source>
</evidence>
<dbReference type="PANTHER" id="PTHR30419">
    <property type="entry name" value="HTH-TYPE TRANSCRIPTIONAL REGULATOR YBHD"/>
    <property type="match status" value="1"/>
</dbReference>
<dbReference type="InterPro" id="IPR005119">
    <property type="entry name" value="LysR_subst-bd"/>
</dbReference>
<keyword evidence="2" id="KW-0805">Transcription regulation</keyword>
<dbReference type="GO" id="GO:0003677">
    <property type="term" value="F:DNA binding"/>
    <property type="evidence" value="ECO:0007669"/>
    <property type="project" value="UniProtKB-KW"/>
</dbReference>
<evidence type="ECO:0000256" key="4">
    <source>
        <dbReference type="ARBA" id="ARBA00023163"/>
    </source>
</evidence>
<dbReference type="SUPFAM" id="SSF53850">
    <property type="entry name" value="Periplasmic binding protein-like II"/>
    <property type="match status" value="1"/>
</dbReference>
<dbReference type="PROSITE" id="PS50931">
    <property type="entry name" value="HTH_LYSR"/>
    <property type="match status" value="1"/>
</dbReference>
<dbReference type="GO" id="GO:0003700">
    <property type="term" value="F:DNA-binding transcription factor activity"/>
    <property type="evidence" value="ECO:0007669"/>
    <property type="project" value="InterPro"/>
</dbReference>
<evidence type="ECO:0000259" key="5">
    <source>
        <dbReference type="PROSITE" id="PS50931"/>
    </source>
</evidence>
<dbReference type="Gene3D" id="1.10.10.10">
    <property type="entry name" value="Winged helix-like DNA-binding domain superfamily/Winged helix DNA-binding domain"/>
    <property type="match status" value="1"/>
</dbReference>
<evidence type="ECO:0000313" key="8">
    <source>
        <dbReference type="Proteomes" id="UP000185161"/>
    </source>
</evidence>
<gene>
    <name evidence="6" type="ORF">BRX40_00710</name>
    <name evidence="7" type="ORF">CA257_16470</name>
</gene>
<dbReference type="GO" id="GO:0005829">
    <property type="term" value="C:cytosol"/>
    <property type="evidence" value="ECO:0007669"/>
    <property type="project" value="TreeGrafter"/>
</dbReference>
<organism evidence="6 8">
    <name type="scientific">Sphingomonas koreensis</name>
    <dbReference type="NCBI Taxonomy" id="93064"/>
    <lineage>
        <taxon>Bacteria</taxon>
        <taxon>Pseudomonadati</taxon>
        <taxon>Pseudomonadota</taxon>
        <taxon>Alphaproteobacteria</taxon>
        <taxon>Sphingomonadales</taxon>
        <taxon>Sphingomonadaceae</taxon>
        <taxon>Sphingomonas</taxon>
    </lineage>
</organism>
<dbReference type="Pfam" id="PF03466">
    <property type="entry name" value="LysR_substrate"/>
    <property type="match status" value="1"/>
</dbReference>
<dbReference type="Pfam" id="PF00126">
    <property type="entry name" value="HTH_1"/>
    <property type="match status" value="1"/>
</dbReference>
<keyword evidence="8" id="KW-1185">Reference proteome</keyword>
<evidence type="ECO:0000256" key="2">
    <source>
        <dbReference type="ARBA" id="ARBA00023015"/>
    </source>
</evidence>
<dbReference type="SUPFAM" id="SSF46785">
    <property type="entry name" value="Winged helix' DNA-binding domain"/>
    <property type="match status" value="1"/>
</dbReference>
<dbReference type="InterPro" id="IPR000847">
    <property type="entry name" value="LysR_HTH_N"/>
</dbReference>
<dbReference type="InterPro" id="IPR036390">
    <property type="entry name" value="WH_DNA-bd_sf"/>
</dbReference>
<dbReference type="AlphaFoldDB" id="A0A1L6J5G2"/>
<dbReference type="EMBL" id="QQWO01000015">
    <property type="protein sequence ID" value="RSV00675.1"/>
    <property type="molecule type" value="Genomic_DNA"/>
</dbReference>
<accession>A0A1L6J5G2</accession>
<dbReference type="Gene3D" id="3.40.190.290">
    <property type="match status" value="1"/>
</dbReference>
<dbReference type="PANTHER" id="PTHR30419:SF8">
    <property type="entry name" value="NITROGEN ASSIMILATION TRANSCRIPTIONAL ACTIVATOR-RELATED"/>
    <property type="match status" value="1"/>
</dbReference>
<dbReference type="FunFam" id="1.10.10.10:FF:000001">
    <property type="entry name" value="LysR family transcriptional regulator"/>
    <property type="match status" value="1"/>
</dbReference>
<feature type="domain" description="HTH lysR-type" evidence="5">
    <location>
        <begin position="3"/>
        <end position="60"/>
    </location>
</feature>
<dbReference type="KEGG" id="skr:BRX40_00710"/>
<dbReference type="EMBL" id="CP018820">
    <property type="protein sequence ID" value="APR51145.1"/>
    <property type="molecule type" value="Genomic_DNA"/>
</dbReference>
<comment type="similarity">
    <text evidence="1">Belongs to the LysR transcriptional regulatory family.</text>
</comment>
<protein>
    <submittedName>
        <fullName evidence="7">LysR family transcriptional regulator</fullName>
    </submittedName>
</protein>
<name>A0A1L6J5G2_9SPHN</name>
<reference evidence="6" key="1">
    <citation type="submission" date="2016-12" db="EMBL/GenBank/DDBJ databases">
        <title>Whole genome sequencing of Sphingomonas koreensis.</title>
        <authorList>
            <person name="Conlan S."/>
            <person name="Thomas P.J."/>
            <person name="Mullikin J."/>
            <person name="Palmore T.N."/>
            <person name="Frank K.M."/>
            <person name="Segre J.A."/>
        </authorList>
    </citation>
    <scope>NUCLEOTIDE SEQUENCE</scope>
    <source>
        <strain evidence="6">ABOJV</strain>
    </source>
</reference>
<reference evidence="8" key="2">
    <citation type="submission" date="2016-12" db="EMBL/GenBank/DDBJ databases">
        <title>Whole genome sequencing of Sphingomonas sp. ABOJV.</title>
        <authorList>
            <person name="Conlan S."/>
            <person name="Thomas P.J."/>
            <person name="Mullikin J."/>
            <person name="Palmore T.N."/>
            <person name="Frank K.M."/>
            <person name="Segre J.A."/>
        </authorList>
    </citation>
    <scope>NUCLEOTIDE SEQUENCE [LARGE SCALE GENOMIC DNA]</scope>
    <source>
        <strain evidence="8">ABOJV</strain>
    </source>
</reference>
<evidence type="ECO:0000313" key="6">
    <source>
        <dbReference type="EMBL" id="APR51145.1"/>
    </source>
</evidence>
<dbReference type="InterPro" id="IPR036388">
    <property type="entry name" value="WH-like_DNA-bd_sf"/>
</dbReference>
<evidence type="ECO:0000256" key="1">
    <source>
        <dbReference type="ARBA" id="ARBA00009437"/>
    </source>
</evidence>
<dbReference type="Proteomes" id="UP000286681">
    <property type="component" value="Unassembled WGS sequence"/>
</dbReference>
<dbReference type="InterPro" id="IPR050950">
    <property type="entry name" value="HTH-type_LysR_regulators"/>
</dbReference>
<reference evidence="7 9" key="3">
    <citation type="submission" date="2018-07" db="EMBL/GenBank/DDBJ databases">
        <title>Genomic and Epidemiologic Investigation of an Indolent Hospital Outbreak.</title>
        <authorList>
            <person name="Johnson R.C."/>
            <person name="Deming C."/>
            <person name="Conlan S."/>
            <person name="Zellmer C.J."/>
            <person name="Michelin A.V."/>
            <person name="Lee-Lin S."/>
            <person name="Thomas P.J."/>
            <person name="Park M."/>
            <person name="Weingarten R.A."/>
            <person name="Less J."/>
            <person name="Dekker J.P."/>
            <person name="Frank K.M."/>
            <person name="Musser K.A."/>
            <person name="Mcquiston J.R."/>
            <person name="Henderson D.K."/>
            <person name="Lau A.F."/>
            <person name="Palmore T.N."/>
            <person name="Segre J.A."/>
        </authorList>
    </citation>
    <scope>NUCLEOTIDE SEQUENCE [LARGE SCALE GENOMIC DNA]</scope>
    <source>
        <strain evidence="7 9">SK-NIH.Env10_0317</strain>
    </source>
</reference>
<keyword evidence="4" id="KW-0804">Transcription</keyword>
<dbReference type="STRING" id="93064.BRX40_00710"/>
<keyword evidence="3" id="KW-0238">DNA-binding</keyword>